<feature type="domain" description="LTD" evidence="2">
    <location>
        <begin position="147"/>
        <end position="268"/>
    </location>
</feature>
<feature type="region of interest" description="Disordered" evidence="1">
    <location>
        <begin position="93"/>
        <end position="154"/>
    </location>
</feature>
<protein>
    <submittedName>
        <fullName evidence="3">Lamin Tail Domain</fullName>
    </submittedName>
</protein>
<dbReference type="EMBL" id="FOJA01000001">
    <property type="protein sequence ID" value="SEW14162.1"/>
    <property type="molecule type" value="Genomic_DNA"/>
</dbReference>
<name>A0A1I0PI60_9EURY</name>
<dbReference type="OrthoDB" id="3327at2157"/>
<dbReference type="RefSeq" id="WP_089668901.1">
    <property type="nucleotide sequence ID" value="NZ_FOJA01000001.1"/>
</dbReference>
<organism evidence="3 4">
    <name type="scientific">Halobacterium jilantaiense</name>
    <dbReference type="NCBI Taxonomy" id="355548"/>
    <lineage>
        <taxon>Archaea</taxon>
        <taxon>Methanobacteriati</taxon>
        <taxon>Methanobacteriota</taxon>
        <taxon>Stenosarchaea group</taxon>
        <taxon>Halobacteria</taxon>
        <taxon>Halobacteriales</taxon>
        <taxon>Halobacteriaceae</taxon>
        <taxon>Halobacterium</taxon>
    </lineage>
</organism>
<evidence type="ECO:0000313" key="3">
    <source>
        <dbReference type="EMBL" id="SEW14162.1"/>
    </source>
</evidence>
<dbReference type="SUPFAM" id="SSF74853">
    <property type="entry name" value="Lamin A/C globular tail domain"/>
    <property type="match status" value="1"/>
</dbReference>
<keyword evidence="4" id="KW-1185">Reference proteome</keyword>
<sequence length="268" mass="28591">MTDEPNLEAVRVVSSAEQLRPLVDRHDVSPVVDRVDDSEVVRVESEVRGDSVVSWDRFFERLDEAGQVVVYRPPLPESGDRPVFDVVSRDAVGASDGTREAPNSDAEVLATSDTGDAEPVASDGETGADSDGEADSRDSGAAAVAPARDDEHAPTAAAEGLVLDELHGAQTGTGRSLDDEYLLFENDGEQRVDLGGWVVYNEAGQSYTFPEGTTLAPGGQVTLHSDSGSDEEGHRYWGAETPVWSDRRDTVTVETAAGEAVLEVSYEV</sequence>
<proteinExistence type="predicted"/>
<accession>A0A1I0PI60</accession>
<dbReference type="Gene3D" id="2.60.40.1260">
    <property type="entry name" value="Lamin Tail domain"/>
    <property type="match status" value="1"/>
</dbReference>
<reference evidence="3 4" key="1">
    <citation type="submission" date="2016-10" db="EMBL/GenBank/DDBJ databases">
        <authorList>
            <person name="de Groot N.N."/>
        </authorList>
    </citation>
    <scope>NUCLEOTIDE SEQUENCE [LARGE SCALE GENOMIC DNA]</scope>
    <source>
        <strain evidence="3 4">CGMCC 1.5337</strain>
    </source>
</reference>
<dbReference type="InterPro" id="IPR036415">
    <property type="entry name" value="Lamin_tail_dom_sf"/>
</dbReference>
<evidence type="ECO:0000259" key="2">
    <source>
        <dbReference type="PROSITE" id="PS51841"/>
    </source>
</evidence>
<dbReference type="PROSITE" id="PS51841">
    <property type="entry name" value="LTD"/>
    <property type="match status" value="1"/>
</dbReference>
<dbReference type="AlphaFoldDB" id="A0A1I0PI60"/>
<evidence type="ECO:0000256" key="1">
    <source>
        <dbReference type="SAM" id="MobiDB-lite"/>
    </source>
</evidence>
<dbReference type="Proteomes" id="UP000198518">
    <property type="component" value="Unassembled WGS sequence"/>
</dbReference>
<evidence type="ECO:0000313" key="4">
    <source>
        <dbReference type="Proteomes" id="UP000198518"/>
    </source>
</evidence>
<dbReference type="Pfam" id="PF00932">
    <property type="entry name" value="LTD"/>
    <property type="match status" value="1"/>
</dbReference>
<gene>
    <name evidence="3" type="ORF">SAMN04487945_1714</name>
</gene>
<dbReference type="STRING" id="355548.SAMN04487945_1714"/>
<dbReference type="InterPro" id="IPR001322">
    <property type="entry name" value="Lamin_tail_dom"/>
</dbReference>